<organism evidence="6 7">
    <name type="scientific">Weissella bombi</name>
    <dbReference type="NCBI Taxonomy" id="1505725"/>
    <lineage>
        <taxon>Bacteria</taxon>
        <taxon>Bacillati</taxon>
        <taxon>Bacillota</taxon>
        <taxon>Bacilli</taxon>
        <taxon>Lactobacillales</taxon>
        <taxon>Lactobacillaceae</taxon>
        <taxon>Weissella</taxon>
    </lineage>
</organism>
<feature type="binding site" evidence="3">
    <location>
        <position position="30"/>
    </location>
    <ligand>
        <name>substrate</name>
    </ligand>
</feature>
<dbReference type="InterPro" id="IPR027417">
    <property type="entry name" value="P-loop_NTPase"/>
</dbReference>
<dbReference type="CDD" id="cd01673">
    <property type="entry name" value="dNK"/>
    <property type="match status" value="1"/>
</dbReference>
<evidence type="ECO:0000256" key="1">
    <source>
        <dbReference type="ARBA" id="ARBA00007420"/>
    </source>
</evidence>
<evidence type="ECO:0000313" key="6">
    <source>
        <dbReference type="EMBL" id="SCC00459.1"/>
    </source>
</evidence>
<dbReference type="EMBL" id="FMAO01000008">
    <property type="protein sequence ID" value="SCC00459.1"/>
    <property type="molecule type" value="Genomic_DNA"/>
</dbReference>
<dbReference type="GO" id="GO:0005737">
    <property type="term" value="C:cytoplasm"/>
    <property type="evidence" value="ECO:0007669"/>
    <property type="project" value="TreeGrafter"/>
</dbReference>
<evidence type="ECO:0000256" key="2">
    <source>
        <dbReference type="PIRSR" id="PIRSR000705-1"/>
    </source>
</evidence>
<dbReference type="SUPFAM" id="SSF52540">
    <property type="entry name" value="P-loop containing nucleoside triphosphate hydrolases"/>
    <property type="match status" value="1"/>
</dbReference>
<dbReference type="OrthoDB" id="9776634at2"/>
<feature type="active site" description="Proton acceptor" evidence="2">
    <location>
        <position position="76"/>
    </location>
</feature>
<feature type="domain" description="Deoxynucleoside kinase" evidence="5">
    <location>
        <begin position="2"/>
        <end position="207"/>
    </location>
</feature>
<feature type="binding site" evidence="3">
    <location>
        <position position="53"/>
    </location>
    <ligand>
        <name>substrate</name>
    </ligand>
</feature>
<proteinExistence type="inferred from homology"/>
<dbReference type="InterPro" id="IPR002624">
    <property type="entry name" value="DCK/DGK"/>
</dbReference>
<name>A0A1C4B0U4_9LACO</name>
<dbReference type="AlphaFoldDB" id="A0A1C4B0U4"/>
<dbReference type="Proteomes" id="UP000199268">
    <property type="component" value="Unassembled WGS sequence"/>
</dbReference>
<feature type="binding site" evidence="3">
    <location>
        <position position="77"/>
    </location>
    <ligand>
        <name>substrate</name>
    </ligand>
</feature>
<dbReference type="GO" id="GO:0005524">
    <property type="term" value="F:ATP binding"/>
    <property type="evidence" value="ECO:0007669"/>
    <property type="project" value="UniProtKB-KW"/>
</dbReference>
<feature type="binding site" evidence="3">
    <location>
        <position position="150"/>
    </location>
    <ligand>
        <name>substrate</name>
    </ligand>
</feature>
<feature type="binding site" evidence="3">
    <location>
        <position position="82"/>
    </location>
    <ligand>
        <name>substrate</name>
    </ligand>
</feature>
<dbReference type="GO" id="GO:0019136">
    <property type="term" value="F:deoxynucleoside kinase activity"/>
    <property type="evidence" value="ECO:0007669"/>
    <property type="project" value="InterPro"/>
</dbReference>
<comment type="similarity">
    <text evidence="1">Belongs to the DCK/DGK family.</text>
</comment>
<keyword evidence="4" id="KW-0067">ATP-binding</keyword>
<dbReference type="PANTHER" id="PTHR10513:SF35">
    <property type="entry name" value="DEOXYADENOSINE KINASE"/>
    <property type="match status" value="1"/>
</dbReference>
<keyword evidence="6" id="KW-0418">Kinase</keyword>
<dbReference type="Pfam" id="PF01712">
    <property type="entry name" value="dNK"/>
    <property type="match status" value="1"/>
</dbReference>
<keyword evidence="4" id="KW-0547">Nucleotide-binding</keyword>
<accession>A0A1C4B0U4</accession>
<protein>
    <submittedName>
        <fullName evidence="6">Deoxyadenosine/deoxycytidine kinase</fullName>
    </submittedName>
</protein>
<dbReference type="STRING" id="1505725.GA0061074_10822"/>
<evidence type="ECO:0000256" key="4">
    <source>
        <dbReference type="PIRSR" id="PIRSR000705-3"/>
    </source>
</evidence>
<feature type="binding site" evidence="3">
    <location>
        <position position="42"/>
    </location>
    <ligand>
        <name>substrate</name>
    </ligand>
</feature>
<keyword evidence="6" id="KW-0808">Transferase</keyword>
<dbReference type="InterPro" id="IPR031314">
    <property type="entry name" value="DNK_dom"/>
</dbReference>
<evidence type="ECO:0000259" key="5">
    <source>
        <dbReference type="Pfam" id="PF01712"/>
    </source>
</evidence>
<evidence type="ECO:0000313" key="7">
    <source>
        <dbReference type="Proteomes" id="UP000199268"/>
    </source>
</evidence>
<keyword evidence="7" id="KW-1185">Reference proteome</keyword>
<dbReference type="InterPro" id="IPR050566">
    <property type="entry name" value="Deoxyribonucleoside_kinase"/>
</dbReference>
<dbReference type="RefSeq" id="WP_092462889.1">
    <property type="nucleotide sequence ID" value="NZ_BJEE01000001.1"/>
</dbReference>
<feature type="binding site" evidence="4">
    <location>
        <begin position="6"/>
        <end position="14"/>
    </location>
    <ligand>
        <name>ATP</name>
        <dbReference type="ChEBI" id="CHEBI:30616"/>
    </ligand>
</feature>
<dbReference type="PANTHER" id="PTHR10513">
    <property type="entry name" value="DEOXYNUCLEOSIDE KINASE"/>
    <property type="match status" value="1"/>
</dbReference>
<gene>
    <name evidence="6" type="ORF">GA0061074_10822</name>
</gene>
<dbReference type="Gene3D" id="3.40.50.300">
    <property type="entry name" value="P-loop containing nucleotide triphosphate hydrolases"/>
    <property type="match status" value="1"/>
</dbReference>
<sequence length="217" mass="25057">MIVLSGTIGAGKTSLTTMLAEHLGSEALYESVDDNPILPLFYEDPKRYGFLLQNYFLNKRLDNIKDAQGSQLNVIDRSIFEDLLLFKLNADLDRATQTEVQIYGDLLNNIMEQVDFSDDAIVKTPDLLIYIHVSFDTMLERIKKRGRKYEQIENDPSLYNYYKSLNERYVAWFESYDRSPKLSIDGDRFDFVTDDEAAEQVLAIIDDKIKELGLKNN</sequence>
<reference evidence="7" key="1">
    <citation type="submission" date="2016-08" db="EMBL/GenBank/DDBJ databases">
        <authorList>
            <person name="Varghese N."/>
            <person name="Submissions Spin"/>
        </authorList>
    </citation>
    <scope>NUCLEOTIDE SEQUENCE [LARGE SCALE GENOMIC DNA]</scope>
    <source>
        <strain evidence="7">R-53094</strain>
    </source>
</reference>
<feature type="binding site" evidence="4">
    <location>
        <begin position="141"/>
        <end position="145"/>
    </location>
    <ligand>
        <name>ATP</name>
        <dbReference type="ChEBI" id="CHEBI:30616"/>
    </ligand>
</feature>
<dbReference type="PIRSF" id="PIRSF000705">
    <property type="entry name" value="DNK"/>
    <property type="match status" value="1"/>
</dbReference>
<evidence type="ECO:0000256" key="3">
    <source>
        <dbReference type="PIRSR" id="PIRSR000705-2"/>
    </source>
</evidence>